<organism evidence="1 2">
    <name type="scientific">Aphanomyces astaci</name>
    <name type="common">Crayfish plague agent</name>
    <dbReference type="NCBI Taxonomy" id="112090"/>
    <lineage>
        <taxon>Eukaryota</taxon>
        <taxon>Sar</taxon>
        <taxon>Stramenopiles</taxon>
        <taxon>Oomycota</taxon>
        <taxon>Saprolegniomycetes</taxon>
        <taxon>Saprolegniales</taxon>
        <taxon>Verrucalvaceae</taxon>
        <taxon>Aphanomyces</taxon>
    </lineage>
</organism>
<comment type="caution">
    <text evidence="1">The sequence shown here is derived from an EMBL/GenBank/DDBJ whole genome shotgun (WGS) entry which is preliminary data.</text>
</comment>
<evidence type="ECO:0000313" key="1">
    <source>
        <dbReference type="EMBL" id="RLO07445.1"/>
    </source>
</evidence>
<dbReference type="AlphaFoldDB" id="A0A9X8E226"/>
<proteinExistence type="predicted"/>
<dbReference type="EMBL" id="QUTI01023409">
    <property type="protein sequence ID" value="RLO07445.1"/>
    <property type="molecule type" value="Genomic_DNA"/>
</dbReference>
<reference evidence="1 2" key="1">
    <citation type="journal article" date="2018" name="J. Invertebr. Pathol.">
        <title>New genotyping method for the causative agent of crayfish plague (Aphanomyces astaci) based on whole genome data.</title>
        <authorList>
            <person name="Minardi D."/>
            <person name="Studholme D.J."/>
            <person name="van der Giezen M."/>
            <person name="Pretto T."/>
            <person name="Oidtmann B."/>
        </authorList>
    </citation>
    <scope>NUCLEOTIDE SEQUENCE [LARGE SCALE GENOMIC DNA]</scope>
    <source>
        <strain evidence="1 2">KB13</strain>
    </source>
</reference>
<protein>
    <submittedName>
        <fullName evidence="1">Uncharacterized protein</fullName>
    </submittedName>
</protein>
<sequence>MSSPPGTADLVLRRTISQEMQYAPTMSLPSTRTAGALPFVAYPSEIAAVQRLGQHLGNQVHAAVQEQFSSSSCTYRRSRLSPTTKLLLRLSITASNWRRCDVGLASVGMCSRGTQGPVVQCTKVQMRKFMDQYQAYAHEVNIANAQRPDGAQIQRAPMCTCIDPLSVERIAYWEIGKASHELTEEDWKVFFLGAKDSDPVDISKLDVAMAKLKMDTTVQSAESRGLGFRGGTRAPVNGGELMKLNENRSHKKDARVCKRWLADYMRRYGEIEPLMADKLPAAANPRLGRPPRSWPS</sequence>
<dbReference type="Proteomes" id="UP000275652">
    <property type="component" value="Unassembled WGS sequence"/>
</dbReference>
<evidence type="ECO:0000313" key="2">
    <source>
        <dbReference type="Proteomes" id="UP000275652"/>
    </source>
</evidence>
<gene>
    <name evidence="1" type="ORF">DYB28_009276</name>
</gene>
<accession>A0A9X8E226</accession>
<name>A0A9X8E226_APHAT</name>